<dbReference type="OrthoDB" id="8127at2157"/>
<dbReference type="InterPro" id="IPR004358">
    <property type="entry name" value="Sig_transdc_His_kin-like_C"/>
</dbReference>
<dbReference type="SUPFAM" id="SSF55874">
    <property type="entry name" value="ATPase domain of HSP90 chaperone/DNA topoisomerase II/histidine kinase"/>
    <property type="match status" value="1"/>
</dbReference>
<dbReference type="Gene3D" id="1.10.287.130">
    <property type="match status" value="1"/>
</dbReference>
<gene>
    <name evidence="8" type="ORF">B2G88_05500</name>
</gene>
<dbReference type="SUPFAM" id="SSF47384">
    <property type="entry name" value="Homodimeric domain of signal transducing histidine kinase"/>
    <property type="match status" value="1"/>
</dbReference>
<evidence type="ECO:0000256" key="2">
    <source>
        <dbReference type="ARBA" id="ARBA00012438"/>
    </source>
</evidence>
<dbReference type="PROSITE" id="PS50109">
    <property type="entry name" value="HIS_KIN"/>
    <property type="match status" value="1"/>
</dbReference>
<dbReference type="EMBL" id="MWPH01000001">
    <property type="protein sequence ID" value="OVE86239.1"/>
    <property type="molecule type" value="Genomic_DNA"/>
</dbReference>
<dbReference type="Pfam" id="PF00512">
    <property type="entry name" value="HisKA"/>
    <property type="match status" value="1"/>
</dbReference>
<dbReference type="Pfam" id="PF02518">
    <property type="entry name" value="HATPase_c"/>
    <property type="match status" value="1"/>
</dbReference>
<evidence type="ECO:0000256" key="3">
    <source>
        <dbReference type="ARBA" id="ARBA00022553"/>
    </source>
</evidence>
<dbReference type="InterPro" id="IPR036097">
    <property type="entry name" value="HisK_dim/P_sf"/>
</dbReference>
<dbReference type="InterPro" id="IPR003594">
    <property type="entry name" value="HATPase_dom"/>
</dbReference>
<evidence type="ECO:0000256" key="5">
    <source>
        <dbReference type="ARBA" id="ARBA00022777"/>
    </source>
</evidence>
<accession>A0A202EDC9</accession>
<dbReference type="PRINTS" id="PR00344">
    <property type="entry name" value="BCTRLSENSOR"/>
</dbReference>
<keyword evidence="6" id="KW-0902">Two-component regulatory system</keyword>
<dbReference type="InterPro" id="IPR000014">
    <property type="entry name" value="PAS"/>
</dbReference>
<dbReference type="Pfam" id="PF13426">
    <property type="entry name" value="PAS_9"/>
    <property type="match status" value="1"/>
</dbReference>
<dbReference type="SMART" id="SM00387">
    <property type="entry name" value="HATPase_c"/>
    <property type="match status" value="1"/>
</dbReference>
<dbReference type="InterPro" id="IPR035965">
    <property type="entry name" value="PAS-like_dom_sf"/>
</dbReference>
<dbReference type="EC" id="2.7.13.3" evidence="2"/>
<organism evidence="8 9">
    <name type="scientific">Natronolimnobius baerhuensis</name>
    <dbReference type="NCBI Taxonomy" id="253108"/>
    <lineage>
        <taxon>Archaea</taxon>
        <taxon>Methanobacteriati</taxon>
        <taxon>Methanobacteriota</taxon>
        <taxon>Stenosarchaea group</taxon>
        <taxon>Halobacteria</taxon>
        <taxon>Halobacteriales</taxon>
        <taxon>Natrialbaceae</taxon>
        <taxon>Natronolimnobius</taxon>
    </lineage>
</organism>
<keyword evidence="9" id="KW-1185">Reference proteome</keyword>
<proteinExistence type="predicted"/>
<evidence type="ECO:0000256" key="4">
    <source>
        <dbReference type="ARBA" id="ARBA00022679"/>
    </source>
</evidence>
<name>A0A202EDC9_9EURY</name>
<sequence length="426" mass="46983">MRHDDLVSTFGQTVGVEKATALVTDALEELEIEHQDSYSSHEIADICETISRQSDGYLTVVANEVRVREQAKRRFDALLERITDPVVMVTFEESEPVVNAVNPAFEETFGYGDNAVGHSLSALIVPDPADGETVDEWFRSDTGGGTEIERVTASGDRRTFLFRPVIVSGFDGRIEGFGIYTDITERKRRERTLERQNEQLERFVSVVSHDLRNPLSVADGNARLALELTSEPAVEDRLEELLAAHERMGTLIDDLLTLASQGQTVDEPVAVRLRDVVDAAWNSVGTTAATLETEYGETRMVRADDGRLRQLFENLFRNAIEHGSTLEVGEKPHSSKPVDPAVTVRVGWDEGTLWIEDDGSGIPPEEREDVFEHGYTSSPEGTGFGLAIVDAIVDAHGWDIDVTDGETGGARFRVHDVASWIAASTK</sequence>
<feature type="domain" description="Histidine kinase" evidence="7">
    <location>
        <begin position="206"/>
        <end position="414"/>
    </location>
</feature>
<keyword evidence="4" id="KW-0808">Transferase</keyword>
<keyword evidence="3" id="KW-0597">Phosphoprotein</keyword>
<dbReference type="CDD" id="cd00075">
    <property type="entry name" value="HATPase"/>
    <property type="match status" value="1"/>
</dbReference>
<dbReference type="SMART" id="SM00388">
    <property type="entry name" value="HisKA"/>
    <property type="match status" value="1"/>
</dbReference>
<dbReference type="InterPro" id="IPR005467">
    <property type="entry name" value="His_kinase_dom"/>
</dbReference>
<dbReference type="PANTHER" id="PTHR43711">
    <property type="entry name" value="TWO-COMPONENT HISTIDINE KINASE"/>
    <property type="match status" value="1"/>
</dbReference>
<dbReference type="Gene3D" id="3.30.565.10">
    <property type="entry name" value="Histidine kinase-like ATPase, C-terminal domain"/>
    <property type="match status" value="1"/>
</dbReference>
<dbReference type="NCBIfam" id="TIGR00229">
    <property type="entry name" value="sensory_box"/>
    <property type="match status" value="1"/>
</dbReference>
<evidence type="ECO:0000256" key="6">
    <source>
        <dbReference type="ARBA" id="ARBA00023012"/>
    </source>
</evidence>
<comment type="caution">
    <text evidence="8">The sequence shown here is derived from an EMBL/GenBank/DDBJ whole genome shotgun (WGS) entry which is preliminary data.</text>
</comment>
<dbReference type="SUPFAM" id="SSF55785">
    <property type="entry name" value="PYP-like sensor domain (PAS domain)"/>
    <property type="match status" value="1"/>
</dbReference>
<evidence type="ECO:0000259" key="7">
    <source>
        <dbReference type="PROSITE" id="PS50109"/>
    </source>
</evidence>
<dbReference type="InterPro" id="IPR036890">
    <property type="entry name" value="HATPase_C_sf"/>
</dbReference>
<evidence type="ECO:0000313" key="9">
    <source>
        <dbReference type="Proteomes" id="UP000196084"/>
    </source>
</evidence>
<dbReference type="PANTHER" id="PTHR43711:SF1">
    <property type="entry name" value="HISTIDINE KINASE 1"/>
    <property type="match status" value="1"/>
</dbReference>
<protein>
    <recommendedName>
        <fullName evidence="2">histidine kinase</fullName>
        <ecNumber evidence="2">2.7.13.3</ecNumber>
    </recommendedName>
</protein>
<keyword evidence="5 8" id="KW-0418">Kinase</keyword>
<dbReference type="RefSeq" id="WP_054863124.1">
    <property type="nucleotide sequence ID" value="NZ_MWPH01000001.1"/>
</dbReference>
<dbReference type="Proteomes" id="UP000196084">
    <property type="component" value="Unassembled WGS sequence"/>
</dbReference>
<dbReference type="AlphaFoldDB" id="A0A202EDC9"/>
<dbReference type="Gene3D" id="3.30.450.20">
    <property type="entry name" value="PAS domain"/>
    <property type="match status" value="1"/>
</dbReference>
<dbReference type="InterPro" id="IPR003661">
    <property type="entry name" value="HisK_dim/P_dom"/>
</dbReference>
<dbReference type="CDD" id="cd00082">
    <property type="entry name" value="HisKA"/>
    <property type="match status" value="1"/>
</dbReference>
<dbReference type="InterPro" id="IPR050736">
    <property type="entry name" value="Sensor_HK_Regulatory"/>
</dbReference>
<evidence type="ECO:0000313" key="8">
    <source>
        <dbReference type="EMBL" id="OVE86239.1"/>
    </source>
</evidence>
<dbReference type="GO" id="GO:0000155">
    <property type="term" value="F:phosphorelay sensor kinase activity"/>
    <property type="evidence" value="ECO:0007669"/>
    <property type="project" value="InterPro"/>
</dbReference>
<evidence type="ECO:0000256" key="1">
    <source>
        <dbReference type="ARBA" id="ARBA00000085"/>
    </source>
</evidence>
<reference evidence="8 9" key="1">
    <citation type="submission" date="2017-02" db="EMBL/GenBank/DDBJ databases">
        <title>Natronthermophilus aegyptiacus gen. nov.,sp. nov., an aerobic, extremely halophilic alkalithermophilic archaeon isolated from the athalassohaline Wadi An Natrun, Egypt.</title>
        <authorList>
            <person name="Zhao B."/>
        </authorList>
    </citation>
    <scope>NUCLEOTIDE SEQUENCE [LARGE SCALE GENOMIC DNA]</scope>
    <source>
        <strain evidence="8 9">CGMCC 1.3597</strain>
    </source>
</reference>
<dbReference type="CDD" id="cd00130">
    <property type="entry name" value="PAS"/>
    <property type="match status" value="1"/>
</dbReference>
<comment type="catalytic activity">
    <reaction evidence="1">
        <text>ATP + protein L-histidine = ADP + protein N-phospho-L-histidine.</text>
        <dbReference type="EC" id="2.7.13.3"/>
    </reaction>
</comment>